<evidence type="ECO:0000313" key="2">
    <source>
        <dbReference type="Proteomes" id="UP001482620"/>
    </source>
</evidence>
<comment type="caution">
    <text evidence="1">The sequence shown here is derived from an EMBL/GenBank/DDBJ whole genome shotgun (WGS) entry which is preliminary data.</text>
</comment>
<dbReference type="EMBL" id="JAHRIQ010081320">
    <property type="protein sequence ID" value="MEQ2246923.1"/>
    <property type="molecule type" value="Genomic_DNA"/>
</dbReference>
<accession>A0ABV0USJ4</accession>
<gene>
    <name evidence="1" type="ORF">ILYODFUR_004122</name>
</gene>
<organism evidence="1 2">
    <name type="scientific">Ilyodon furcidens</name>
    <name type="common">goldbreast splitfin</name>
    <dbReference type="NCBI Taxonomy" id="33524"/>
    <lineage>
        <taxon>Eukaryota</taxon>
        <taxon>Metazoa</taxon>
        <taxon>Chordata</taxon>
        <taxon>Craniata</taxon>
        <taxon>Vertebrata</taxon>
        <taxon>Euteleostomi</taxon>
        <taxon>Actinopterygii</taxon>
        <taxon>Neopterygii</taxon>
        <taxon>Teleostei</taxon>
        <taxon>Neoteleostei</taxon>
        <taxon>Acanthomorphata</taxon>
        <taxon>Ovalentaria</taxon>
        <taxon>Atherinomorphae</taxon>
        <taxon>Cyprinodontiformes</taxon>
        <taxon>Goodeidae</taxon>
        <taxon>Ilyodon</taxon>
    </lineage>
</organism>
<name>A0ABV0USJ4_9TELE</name>
<sequence>MVTVTAKRGISKRACFKPLPFHPRATYDFAAAGNNDSVGVNGYLWVGLPLSSDSVRSPLYQLQSILLIKPHETNKVRCWPLKLASNPRLWVTRESKAKSEKLCYTFTVFACFTPRAFDVAWLAALSEAG</sequence>
<reference evidence="1 2" key="1">
    <citation type="submission" date="2021-06" db="EMBL/GenBank/DDBJ databases">
        <authorList>
            <person name="Palmer J.M."/>
        </authorList>
    </citation>
    <scope>NUCLEOTIDE SEQUENCE [LARGE SCALE GENOMIC DNA]</scope>
    <source>
        <strain evidence="2">if_2019</strain>
        <tissue evidence="1">Muscle</tissue>
    </source>
</reference>
<dbReference type="Proteomes" id="UP001482620">
    <property type="component" value="Unassembled WGS sequence"/>
</dbReference>
<evidence type="ECO:0000313" key="1">
    <source>
        <dbReference type="EMBL" id="MEQ2246923.1"/>
    </source>
</evidence>
<proteinExistence type="predicted"/>
<protein>
    <submittedName>
        <fullName evidence="1">Uncharacterized protein</fullName>
    </submittedName>
</protein>
<keyword evidence="2" id="KW-1185">Reference proteome</keyword>